<dbReference type="AlphaFoldDB" id="A0A2H1VV16"/>
<dbReference type="EMBL" id="ODYU01004619">
    <property type="protein sequence ID" value="SOQ44687.1"/>
    <property type="molecule type" value="Genomic_DNA"/>
</dbReference>
<accession>A0A2H1VV16</accession>
<proteinExistence type="predicted"/>
<sequence>MDYDFVSLVMPAVRVLQEKAVVCGLQDQACSPRVTGGSLQVPGCRRKPPLVDCRKHDPDEMKGAPFDAGSRPAVRGLQNEARSFAGCRRRFAVRRLQEEVRSTWAAGVHSQPVELAGCRRRSANRELQQQVRSSLAAGRGAQVACYRKRPAVCGLQEVRSLRAAGAGTQFAGSGKDPMFACFKGWSPVRGLQEQAHSSRVAGGGAQLAGCCSRPEACRLQKARSSRAAGCLQLRPVGVSSHIAGCRNRPAVRGLQEARSPRAAEVSSQFAGCRRRPAVRGLQEQAHSSRAAGGGAQLGGCCSRPEACRLQEARAAGSRMPAVRGLRGPQFAGCRRRHTVRGLQKRPTVRGLQEQAHSLRAAGGGAQLAGCCSRPEACRLQKARSLRAAGCLQFAACRSKLAVRGLQEQARSLRATGGPQFAGYRRPAVRGLQEQARSPRAPEQARCRLAEGVGSQFAGARKTLAVYRLQVEARCLQGSRRRPAVRSL</sequence>
<organism evidence="1">
    <name type="scientific">Spodoptera frugiperda</name>
    <name type="common">Fall armyworm</name>
    <dbReference type="NCBI Taxonomy" id="7108"/>
    <lineage>
        <taxon>Eukaryota</taxon>
        <taxon>Metazoa</taxon>
        <taxon>Ecdysozoa</taxon>
        <taxon>Arthropoda</taxon>
        <taxon>Hexapoda</taxon>
        <taxon>Insecta</taxon>
        <taxon>Pterygota</taxon>
        <taxon>Neoptera</taxon>
        <taxon>Endopterygota</taxon>
        <taxon>Lepidoptera</taxon>
        <taxon>Glossata</taxon>
        <taxon>Ditrysia</taxon>
        <taxon>Noctuoidea</taxon>
        <taxon>Noctuidae</taxon>
        <taxon>Amphipyrinae</taxon>
        <taxon>Spodoptera</taxon>
    </lineage>
</organism>
<evidence type="ECO:0000313" key="1">
    <source>
        <dbReference type="EMBL" id="SOQ44687.1"/>
    </source>
</evidence>
<gene>
    <name evidence="1" type="ORF">SFRICE_031178</name>
</gene>
<protein>
    <submittedName>
        <fullName evidence="1">SFRICE_031178</fullName>
    </submittedName>
</protein>
<name>A0A2H1VV16_SPOFR</name>
<reference evidence="1" key="1">
    <citation type="submission" date="2016-07" db="EMBL/GenBank/DDBJ databases">
        <authorList>
            <person name="Bretaudeau A."/>
        </authorList>
    </citation>
    <scope>NUCLEOTIDE SEQUENCE</scope>
    <source>
        <strain evidence="1">Rice</strain>
        <tissue evidence="1">Whole body</tissue>
    </source>
</reference>